<evidence type="ECO:0000313" key="3">
    <source>
        <dbReference type="Proteomes" id="UP000471298"/>
    </source>
</evidence>
<evidence type="ECO:0000256" key="1">
    <source>
        <dbReference type="SAM" id="Phobius"/>
    </source>
</evidence>
<dbReference type="Proteomes" id="UP000471298">
    <property type="component" value="Unassembled WGS sequence"/>
</dbReference>
<feature type="transmembrane region" description="Helical" evidence="1">
    <location>
        <begin position="32"/>
        <end position="53"/>
    </location>
</feature>
<dbReference type="RefSeq" id="WP_152810928.1">
    <property type="nucleotide sequence ID" value="NZ_WHNW01000014.1"/>
</dbReference>
<reference evidence="2 3" key="1">
    <citation type="submission" date="2019-10" db="EMBL/GenBank/DDBJ databases">
        <title>Cardiobacteriales fam. a chemoheterotrophic member of the order Cardiobacteriales, and proposal of Cardiobacteriales fam. nov.</title>
        <authorList>
            <person name="Wang C."/>
        </authorList>
    </citation>
    <scope>NUCLEOTIDE SEQUENCE [LARGE SCALE GENOMIC DNA]</scope>
    <source>
        <strain evidence="2 3">ML27</strain>
    </source>
</reference>
<dbReference type="AlphaFoldDB" id="A0A6N7EZZ4"/>
<feature type="transmembrane region" description="Helical" evidence="1">
    <location>
        <begin position="353"/>
        <end position="374"/>
    </location>
</feature>
<accession>A0A6N7EZZ4</accession>
<feature type="transmembrane region" description="Helical" evidence="1">
    <location>
        <begin position="59"/>
        <end position="75"/>
    </location>
</feature>
<name>A0A6N7EZZ4_9GAMM</name>
<feature type="transmembrane region" description="Helical" evidence="1">
    <location>
        <begin position="257"/>
        <end position="279"/>
    </location>
</feature>
<gene>
    <name evidence="2" type="ORF">GCU85_09395</name>
</gene>
<keyword evidence="1" id="KW-1133">Transmembrane helix</keyword>
<organism evidence="2 3">
    <name type="scientific">Ostreibacterium oceani</name>
    <dbReference type="NCBI Taxonomy" id="2654998"/>
    <lineage>
        <taxon>Bacteria</taxon>
        <taxon>Pseudomonadati</taxon>
        <taxon>Pseudomonadota</taxon>
        <taxon>Gammaproteobacteria</taxon>
        <taxon>Cardiobacteriales</taxon>
        <taxon>Ostreibacteriaceae</taxon>
        <taxon>Ostreibacterium</taxon>
    </lineage>
</organism>
<keyword evidence="3" id="KW-1185">Reference proteome</keyword>
<evidence type="ECO:0000313" key="2">
    <source>
        <dbReference type="EMBL" id="MPV86939.1"/>
    </source>
</evidence>
<feature type="transmembrane region" description="Helical" evidence="1">
    <location>
        <begin position="154"/>
        <end position="178"/>
    </location>
</feature>
<protein>
    <recommendedName>
        <fullName evidence="4">DUF4129 domain-containing protein</fullName>
    </recommendedName>
</protein>
<keyword evidence="1" id="KW-0472">Membrane</keyword>
<evidence type="ECO:0008006" key="4">
    <source>
        <dbReference type="Google" id="ProtNLM"/>
    </source>
</evidence>
<comment type="caution">
    <text evidence="2">The sequence shown here is derived from an EMBL/GenBank/DDBJ whole genome shotgun (WGS) entry which is preliminary data.</text>
</comment>
<feature type="transmembrane region" description="Helical" evidence="1">
    <location>
        <begin position="198"/>
        <end position="227"/>
    </location>
</feature>
<dbReference type="InParanoid" id="A0A6N7EZZ4"/>
<keyword evidence="1" id="KW-0812">Transmembrane</keyword>
<proteinExistence type="predicted"/>
<dbReference type="EMBL" id="WHNW01000014">
    <property type="protein sequence ID" value="MPV86939.1"/>
    <property type="molecule type" value="Genomic_DNA"/>
</dbReference>
<sequence length="527" mass="59124">MNFNQITIDLSARTDAQAANLGFVVARRYKGILLLAYGLAMLPFLLLSLLLLLTFEQNWVAFIALLIPWWFKPYYERVVLFNVSRLIFGQSIGAIELLTSFTQAAKNGLWLNLSLYRLSPSRSATMPVKLLEGLAGREYAERVKFLRIGSPSTGLTIGLVHIEVLIYINCYILLTWLLPDYWLSNFFSNFYLADTSVIANVINLFFYAVAMMTIGVFYTCAGFMLYLNRRIMNEGWSIEMAFKQMAKRFQSIGQMTFMWGVLVVSSILGGVSAGGYALASDGSRNDNFGQSSGEASQTDDFFAEDKALLSDIILDESVNPFEVKGKWVANEKVTDASLNRDKDGFAFEHLEGFAALLRFLLIVASIGGIIWLILRYKLQLMNLLGKKPVLDNYEAPTTLFGLNVSKATLPDDITSEANQLLCDGDIVGALSLLYRGSLVSLMFDYGMVIKESHTEGDCLAMAKKHLSTQVFGYFSQLTQTWQNLVYAHQLPQNELINQLITQWHVNFTNHRDQAMPPSDELLHGRGS</sequence>